<proteinExistence type="predicted"/>
<dbReference type="AlphaFoldDB" id="K5C8Z0"/>
<organism evidence="1 2">
    <name type="scientific">Rhodopirellula baltica SH28</name>
    <dbReference type="NCBI Taxonomy" id="993517"/>
    <lineage>
        <taxon>Bacteria</taxon>
        <taxon>Pseudomonadati</taxon>
        <taxon>Planctomycetota</taxon>
        <taxon>Planctomycetia</taxon>
        <taxon>Pirellulales</taxon>
        <taxon>Pirellulaceae</taxon>
        <taxon>Rhodopirellula</taxon>
    </lineage>
</organism>
<dbReference type="PATRIC" id="fig|993517.3.peg.5522"/>
<evidence type="ECO:0000313" key="1">
    <source>
        <dbReference type="EMBL" id="EKJ99534.1"/>
    </source>
</evidence>
<comment type="caution">
    <text evidence="1">The sequence shown here is derived from an EMBL/GenBank/DDBJ whole genome shotgun (WGS) entry which is preliminary data.</text>
</comment>
<dbReference type="Proteomes" id="UP000007993">
    <property type="component" value="Unassembled WGS sequence"/>
</dbReference>
<dbReference type="EMBL" id="AMCW01000142">
    <property type="protein sequence ID" value="EKJ99534.1"/>
    <property type="molecule type" value="Genomic_DNA"/>
</dbReference>
<protein>
    <submittedName>
        <fullName evidence="1">Uncharacterized protein</fullName>
    </submittedName>
</protein>
<reference evidence="1 2" key="1">
    <citation type="journal article" date="2013" name="Mar. Genomics">
        <title>Expression of sulfatases in Rhodopirellula baltica and the diversity of sulfatases in the genus Rhodopirellula.</title>
        <authorList>
            <person name="Wegner C.E."/>
            <person name="Richter-Heitmann T."/>
            <person name="Klindworth A."/>
            <person name="Klockow C."/>
            <person name="Richter M."/>
            <person name="Achstetter T."/>
            <person name="Glockner F.O."/>
            <person name="Harder J."/>
        </authorList>
    </citation>
    <scope>NUCLEOTIDE SEQUENCE [LARGE SCALE GENOMIC DNA]</scope>
    <source>
        <strain evidence="1 2">SH28</strain>
    </source>
</reference>
<accession>K5C8Z0</accession>
<name>K5C8Z0_RHOBT</name>
<evidence type="ECO:0000313" key="2">
    <source>
        <dbReference type="Proteomes" id="UP000007993"/>
    </source>
</evidence>
<sequence>MTIESGDDILIRAHFTDHPDFAAVGARGTVTEIVSTDDGGLYYCKLDGGDDVFVRGELRKPHDNE</sequence>
<gene>
    <name evidence="1" type="ORF">RBSH_05097</name>
</gene>